<dbReference type="EMBL" id="CAJPDS010000021">
    <property type="protein sequence ID" value="CAF9918080.1"/>
    <property type="molecule type" value="Genomic_DNA"/>
</dbReference>
<organism evidence="1 2">
    <name type="scientific">Heterodermia speciosa</name>
    <dbReference type="NCBI Taxonomy" id="116794"/>
    <lineage>
        <taxon>Eukaryota</taxon>
        <taxon>Fungi</taxon>
        <taxon>Dikarya</taxon>
        <taxon>Ascomycota</taxon>
        <taxon>Pezizomycotina</taxon>
        <taxon>Lecanoromycetes</taxon>
        <taxon>OSLEUM clade</taxon>
        <taxon>Lecanoromycetidae</taxon>
        <taxon>Caliciales</taxon>
        <taxon>Physciaceae</taxon>
        <taxon>Heterodermia</taxon>
    </lineage>
</organism>
<reference evidence="1" key="1">
    <citation type="submission" date="2021-03" db="EMBL/GenBank/DDBJ databases">
        <authorList>
            <person name="Tagirdzhanova G."/>
        </authorList>
    </citation>
    <scope>NUCLEOTIDE SEQUENCE</scope>
</reference>
<dbReference type="AlphaFoldDB" id="A0A8H3IJS5"/>
<dbReference type="Proteomes" id="UP000664521">
    <property type="component" value="Unassembled WGS sequence"/>
</dbReference>
<evidence type="ECO:0000313" key="1">
    <source>
        <dbReference type="EMBL" id="CAF9918080.1"/>
    </source>
</evidence>
<name>A0A8H3IJS5_9LECA</name>
<evidence type="ECO:0000313" key="2">
    <source>
        <dbReference type="Proteomes" id="UP000664521"/>
    </source>
</evidence>
<comment type="caution">
    <text evidence="1">The sequence shown here is derived from an EMBL/GenBank/DDBJ whole genome shotgun (WGS) entry which is preliminary data.</text>
</comment>
<keyword evidence="2" id="KW-1185">Reference proteome</keyword>
<protein>
    <submittedName>
        <fullName evidence="1">Uncharacterized protein</fullName>
    </submittedName>
</protein>
<proteinExistence type="predicted"/>
<sequence length="758" mass="86090">MDNGTDASGPEVPKADDSDEAVTLEVLLANLEDMYWKATTREVCNMILYLQELKDVEFDPKTEEDDLEELTNFRRIFSLWTSNQTKLPNNLNGLYDEIMQKAKGVRYPDDTSRLYARYLLLSSNFLDLDILYEPEFSMWPSYLKGLPCVERVKGKDKNGEKKSANYPILQAHTSRTIDPIQEGLEMPLAVRTLCQSCAYKDSNHPQCNARHIVEGSHINPPGKEAKYFQARISFEEDMKSDSGVASTFLRLLYHNEFEGALGLNPADKSVRINLIAYQLMNTAKTLFSRVSKVLKYFKNSTTPGGGYHLSVMFGPLILEAGASEGAKGGILISPRQCPSLFPDSMSDLQIDGDENVAKEAFAVFTHNITKKRQLETKSIAPRKRNILGSMKCVFGGAFSGFLETSDEITQIIDELMKASDTWASYRARNQKKTDQARSRKLHRLADEVVTLLKAMYGGDIQKHLKRMAELLVDPNTNLSFNKVTNNCQNFVSKLLHGKAFEYLFPRLSSGSLEGDRTSIWQNYPDPRYLLCFKDRISRDGNSAITPTDLLTDFVRNENNEEDLIDYLQARLYRGFSPSRGLTPGWFKSKEMTNDENHPVIKLAEMLLTTPLPDKNYILRSHINRLWEHPHSAISVLQFHLLRDPNKYRDQTGRRFTDDEWLSGRVRLFRQLDAFATLAGAFGSAVAEAFTATPDLVSRVSFPRTAIYGNAFVDDCIRRIRLFPLIVWHIIYRFQKKETVVVSASTNSIIRQEGSPSTE</sequence>
<accession>A0A8H3IJS5</accession>
<dbReference type="OrthoDB" id="4455544at2759"/>
<gene>
    <name evidence="1" type="ORF">HETSPECPRED_003663</name>
</gene>